<feature type="domain" description="ABC transporter" evidence="13">
    <location>
        <begin position="397"/>
        <end position="635"/>
    </location>
</feature>
<protein>
    <submittedName>
        <fullName evidence="15">ATP-binding Cassette (ABC) Superfamily</fullName>
    </submittedName>
</protein>
<dbReference type="SUPFAM" id="SSF52540">
    <property type="entry name" value="P-loop containing nucleoside triphosphate hydrolases"/>
    <property type="match status" value="2"/>
</dbReference>
<evidence type="ECO:0000256" key="8">
    <source>
        <dbReference type="ARBA" id="ARBA00022989"/>
    </source>
</evidence>
<dbReference type="OrthoDB" id="6500128at2759"/>
<keyword evidence="3" id="KW-0813">Transport</keyword>
<comment type="caution">
    <text evidence="15">The sequence shown here is derived from an EMBL/GenBank/DDBJ whole genome shotgun (WGS) entry which is preliminary data.</text>
</comment>
<dbReference type="GO" id="GO:0005524">
    <property type="term" value="F:ATP binding"/>
    <property type="evidence" value="ECO:0007669"/>
    <property type="project" value="UniProtKB-KW"/>
</dbReference>
<dbReference type="Proteomes" id="UP000243217">
    <property type="component" value="Unassembled WGS sequence"/>
</dbReference>
<dbReference type="AlphaFoldDB" id="A0A1V9YS14"/>
<dbReference type="InterPro" id="IPR011527">
    <property type="entry name" value="ABC1_TM_dom"/>
</dbReference>
<dbReference type="PANTHER" id="PTHR43394">
    <property type="entry name" value="ATP-DEPENDENT PERMEASE MDL1, MITOCHONDRIAL"/>
    <property type="match status" value="1"/>
</dbReference>
<feature type="transmembrane region" description="Helical" evidence="11">
    <location>
        <begin position="933"/>
        <end position="950"/>
    </location>
</feature>
<dbReference type="CDD" id="cd18578">
    <property type="entry name" value="ABC_6TM_Pgp_ABCB1_D2_like"/>
    <property type="match status" value="1"/>
</dbReference>
<comment type="subcellular location">
    <subcellularLocation>
        <location evidence="1">Membrane</location>
        <topology evidence="1">Multi-pass membrane protein</topology>
    </subcellularLocation>
</comment>
<dbReference type="PROSITE" id="PS00211">
    <property type="entry name" value="ABC_TRANSPORTER_1"/>
    <property type="match status" value="1"/>
</dbReference>
<dbReference type="GO" id="GO:0015421">
    <property type="term" value="F:ABC-type oligopeptide transporter activity"/>
    <property type="evidence" value="ECO:0007669"/>
    <property type="project" value="TreeGrafter"/>
</dbReference>
<keyword evidence="9 11" id="KW-0472">Membrane</keyword>
<organism evidence="15 16">
    <name type="scientific">Thraustotheca clavata</name>
    <dbReference type="NCBI Taxonomy" id="74557"/>
    <lineage>
        <taxon>Eukaryota</taxon>
        <taxon>Sar</taxon>
        <taxon>Stramenopiles</taxon>
        <taxon>Oomycota</taxon>
        <taxon>Saprolegniomycetes</taxon>
        <taxon>Saprolegniales</taxon>
        <taxon>Achlyaceae</taxon>
        <taxon>Thraustotheca</taxon>
    </lineage>
</organism>
<evidence type="ECO:0000313" key="15">
    <source>
        <dbReference type="EMBL" id="OQR88609.1"/>
    </source>
</evidence>
<feature type="transmembrane region" description="Helical" evidence="11">
    <location>
        <begin position="819"/>
        <end position="839"/>
    </location>
</feature>
<feature type="signal peptide" evidence="12">
    <location>
        <begin position="1"/>
        <end position="19"/>
    </location>
</feature>
<evidence type="ECO:0000256" key="11">
    <source>
        <dbReference type="SAM" id="Phobius"/>
    </source>
</evidence>
<feature type="transmembrane region" description="Helical" evidence="11">
    <location>
        <begin position="962"/>
        <end position="982"/>
    </location>
</feature>
<dbReference type="Pfam" id="PF00005">
    <property type="entry name" value="ABC_tran"/>
    <property type="match status" value="2"/>
</dbReference>
<feature type="domain" description="ABC transmembrane type-1" evidence="14">
    <location>
        <begin position="68"/>
        <end position="362"/>
    </location>
</feature>
<keyword evidence="6" id="KW-0547">Nucleotide-binding</keyword>
<feature type="transmembrane region" description="Helical" evidence="11">
    <location>
        <begin position="738"/>
        <end position="758"/>
    </location>
</feature>
<dbReference type="InterPro" id="IPR036640">
    <property type="entry name" value="ABC1_TM_sf"/>
</dbReference>
<dbReference type="Pfam" id="PF00664">
    <property type="entry name" value="ABC_membrane"/>
    <property type="match status" value="2"/>
</dbReference>
<evidence type="ECO:0000256" key="5">
    <source>
        <dbReference type="ARBA" id="ARBA00022737"/>
    </source>
</evidence>
<feature type="non-terminal residue" evidence="15">
    <location>
        <position position="1119"/>
    </location>
</feature>
<keyword evidence="7 15" id="KW-0067">ATP-binding</keyword>
<dbReference type="SMART" id="SM00382">
    <property type="entry name" value="AAA"/>
    <property type="match status" value="1"/>
</dbReference>
<feature type="transmembrane region" description="Helical" evidence="11">
    <location>
        <begin position="289"/>
        <end position="313"/>
    </location>
</feature>
<dbReference type="InterPro" id="IPR027417">
    <property type="entry name" value="P-loop_NTPase"/>
</dbReference>
<dbReference type="Gene3D" id="3.40.50.300">
    <property type="entry name" value="P-loop containing nucleotide triphosphate hydrolases"/>
    <property type="match status" value="2"/>
</dbReference>
<evidence type="ECO:0000256" key="12">
    <source>
        <dbReference type="SAM" id="SignalP"/>
    </source>
</evidence>
<dbReference type="InterPro" id="IPR003593">
    <property type="entry name" value="AAA+_ATPase"/>
</dbReference>
<dbReference type="CDD" id="cd03249">
    <property type="entry name" value="ABC_MTABC3_MDL1_MDL2"/>
    <property type="match status" value="1"/>
</dbReference>
<evidence type="ECO:0000256" key="6">
    <source>
        <dbReference type="ARBA" id="ARBA00022741"/>
    </source>
</evidence>
<dbReference type="GO" id="GO:0090374">
    <property type="term" value="P:oligopeptide export from mitochondrion"/>
    <property type="evidence" value="ECO:0007669"/>
    <property type="project" value="TreeGrafter"/>
</dbReference>
<dbReference type="InterPro" id="IPR003439">
    <property type="entry name" value="ABC_transporter-like_ATP-bd"/>
</dbReference>
<dbReference type="PANTHER" id="PTHR43394:SF16">
    <property type="entry name" value="ABC TRANSPORTER B FAMILY MEMBER 4-LIKE ISOFORM X1"/>
    <property type="match status" value="1"/>
</dbReference>
<dbReference type="STRING" id="74557.A0A1V9YS14"/>
<keyword evidence="5" id="KW-0677">Repeat</keyword>
<evidence type="ECO:0000256" key="9">
    <source>
        <dbReference type="ARBA" id="ARBA00023136"/>
    </source>
</evidence>
<reference evidence="15 16" key="1">
    <citation type="journal article" date="2014" name="Genome Biol. Evol.">
        <title>The secreted proteins of Achlya hypogyna and Thraustotheca clavata identify the ancestral oomycete secretome and reveal gene acquisitions by horizontal gene transfer.</title>
        <authorList>
            <person name="Misner I."/>
            <person name="Blouin N."/>
            <person name="Leonard G."/>
            <person name="Richards T.A."/>
            <person name="Lane C.E."/>
        </authorList>
    </citation>
    <scope>NUCLEOTIDE SEQUENCE [LARGE SCALE GENOMIC DNA]</scope>
    <source>
        <strain evidence="15 16">ATCC 34112</strain>
    </source>
</reference>
<dbReference type="GO" id="GO:0016887">
    <property type="term" value="F:ATP hydrolysis activity"/>
    <property type="evidence" value="ECO:0007669"/>
    <property type="project" value="InterPro"/>
</dbReference>
<dbReference type="PROSITE" id="PS50893">
    <property type="entry name" value="ABC_TRANSPORTER_2"/>
    <property type="match status" value="1"/>
</dbReference>
<feature type="transmembrane region" description="Helical" evidence="11">
    <location>
        <begin position="696"/>
        <end position="718"/>
    </location>
</feature>
<dbReference type="SUPFAM" id="SSF90123">
    <property type="entry name" value="ABC transporter transmembrane region"/>
    <property type="match status" value="2"/>
</dbReference>
<comment type="similarity">
    <text evidence="2">Belongs to the ABC transporter superfamily. ABCB family. Multidrug resistance exporter (TC 3.A.1.201) subfamily.</text>
</comment>
<feature type="transmembrane region" description="Helical" evidence="11">
    <location>
        <begin position="845"/>
        <end position="862"/>
    </location>
</feature>
<dbReference type="CDD" id="cd18577">
    <property type="entry name" value="ABC_6TM_Pgp_ABCB1_D1_like"/>
    <property type="match status" value="1"/>
</dbReference>
<evidence type="ECO:0000256" key="2">
    <source>
        <dbReference type="ARBA" id="ARBA00007577"/>
    </source>
</evidence>
<accession>A0A1V9YS14</accession>
<keyword evidence="8 11" id="KW-1133">Transmembrane helix</keyword>
<evidence type="ECO:0000259" key="14">
    <source>
        <dbReference type="PROSITE" id="PS50929"/>
    </source>
</evidence>
<feature type="transmembrane region" description="Helical" evidence="11">
    <location>
        <begin position="114"/>
        <end position="135"/>
    </location>
</feature>
<keyword evidence="4 11" id="KW-0812">Transmembrane</keyword>
<keyword evidence="10" id="KW-0325">Glycoprotein</keyword>
<evidence type="ECO:0000256" key="10">
    <source>
        <dbReference type="ARBA" id="ARBA00023180"/>
    </source>
</evidence>
<dbReference type="Gene3D" id="1.20.1560.10">
    <property type="entry name" value="ABC transporter type 1, transmembrane domain"/>
    <property type="match status" value="1"/>
</dbReference>
<sequence>MIALHLIIKLLSNLHCIIQMEEQNYNTVLTPRSSSTNCTKITNSKQKTIPIYKLFSYADATDKLLLTIGIVTAMATGTSQPLLVLFFGDVINALSPQANPSTFEHDVNAVVLKFMYVGCGVLITAFLQVVCWNIAASRQSKRLRQAYAEAIFRQEIGWFDVNEPMQLASKIAETSLVIQNGIGRKVGDCITYMTMGLSSFGLALSYGWQLSLVLFACTPFVLISTYFMTKAITEAIQSSVDAYAEAGAIAEEALGNIKTVHMLSAITTIEEKYKAALQKTQISGIRRGLAVGLGTGSMYFANIATYGVGLYYGMHRIVYDRETNCTGDGCYNGGHVLIIFFCVVLGAIALGQASPSIQAISAGRAAAQDIHNLIARVSAIDVTKDDKMSLDVVKGQIQLNNITFSYPSRPDVVVCKGYSLTIPAGQKIALVGQSGSGKSTIVALLERYYDPISGQILLDGHDLQTIKLSDLRRHIGLVSQEPNLFADTIANNILRGKPTAAIEEVYNAAKQANAYDFIMSFADGFQTLVGDHGAQLSGGQKQRIAIARAIIRDPSILIFDEATSALDIESEQVVQASLDALVAMRQRTTIIIAHRLSTIRGADRIVVLNNGVIVEDGDHDQLVSIPNGHYAKLVQSQTQSSDECNTNKTTSASNDTRAFTTETKNQNGEVADVSIDASPASLMRIWRYGRPEWRHYVLGGIGALFHGAVYPLWGLLFVKVLLLFYREDLTGDELKHKALLWGAGFLVLGAVSAIAISVQNHQFAIASERLTSRVRALYFSSMLRQDMAWFDDKNHTSGALATRLASDVSVVNTMTTATLNAVLVTFASFLLAFIIAFFYSWRMTLILLVVIPFLAFSGLIELKTVSDTDKSANSGDVLAGALLSEAISSIRTVVSFGLEYSTTQHHAVFLQQSNKQDVNWGVKSGLANGTGQSLMLFCQGFAFYIGGILMNNGSATFEEVMTVFSAIFFASNSISVALQGLSDIGKAKNSIRNIFHLLDQYPTIDATSTTGDVLNQVDGLIQLENIAFAYPTRPDNQVYTNYNLTIQSGQTIALVGGSGSGKSTAISLIQRFYDPSAGRVLVDGHDLRNLNVNEFRSHISVVSQEPVLFTGTIADNIAL</sequence>
<feature type="domain" description="ABC transmembrane type-1" evidence="14">
    <location>
        <begin position="697"/>
        <end position="986"/>
    </location>
</feature>
<name>A0A1V9YS14_9STRA</name>
<feature type="chain" id="PRO_5012528952" evidence="12">
    <location>
        <begin position="20"/>
        <end position="1119"/>
    </location>
</feature>
<keyword evidence="12" id="KW-0732">Signal</keyword>
<dbReference type="FunFam" id="3.40.50.300:FF:000205">
    <property type="entry name" value="ABC transporter B family member 4"/>
    <property type="match status" value="1"/>
</dbReference>
<dbReference type="EMBL" id="JNBS01003104">
    <property type="protein sequence ID" value="OQR88609.1"/>
    <property type="molecule type" value="Genomic_DNA"/>
</dbReference>
<dbReference type="GO" id="GO:0005743">
    <property type="term" value="C:mitochondrial inner membrane"/>
    <property type="evidence" value="ECO:0007669"/>
    <property type="project" value="TreeGrafter"/>
</dbReference>
<keyword evidence="16" id="KW-1185">Reference proteome</keyword>
<evidence type="ECO:0000313" key="16">
    <source>
        <dbReference type="Proteomes" id="UP000243217"/>
    </source>
</evidence>
<evidence type="ECO:0000256" key="1">
    <source>
        <dbReference type="ARBA" id="ARBA00004141"/>
    </source>
</evidence>
<evidence type="ECO:0000256" key="7">
    <source>
        <dbReference type="ARBA" id="ARBA00022840"/>
    </source>
</evidence>
<evidence type="ECO:0000259" key="13">
    <source>
        <dbReference type="PROSITE" id="PS50893"/>
    </source>
</evidence>
<dbReference type="InterPro" id="IPR017871">
    <property type="entry name" value="ABC_transporter-like_CS"/>
</dbReference>
<proteinExistence type="inferred from homology"/>
<dbReference type="PROSITE" id="PS50929">
    <property type="entry name" value="ABC_TM1F"/>
    <property type="match status" value="2"/>
</dbReference>
<evidence type="ECO:0000256" key="4">
    <source>
        <dbReference type="ARBA" id="ARBA00022692"/>
    </source>
</evidence>
<gene>
    <name evidence="15" type="ORF">THRCLA_10207</name>
</gene>
<dbReference type="InterPro" id="IPR039421">
    <property type="entry name" value="Type_1_exporter"/>
</dbReference>
<feature type="transmembrane region" description="Helical" evidence="11">
    <location>
        <begin position="212"/>
        <end position="229"/>
    </location>
</feature>
<evidence type="ECO:0000256" key="3">
    <source>
        <dbReference type="ARBA" id="ARBA00022448"/>
    </source>
</evidence>
<feature type="transmembrane region" description="Helical" evidence="11">
    <location>
        <begin position="333"/>
        <end position="351"/>
    </location>
</feature>
<feature type="transmembrane region" description="Helical" evidence="11">
    <location>
        <begin position="64"/>
        <end position="94"/>
    </location>
</feature>